<dbReference type="InterPro" id="IPR011545">
    <property type="entry name" value="DEAD/DEAH_box_helicase_dom"/>
</dbReference>
<feature type="short sequence motif" description="Q motif" evidence="9">
    <location>
        <begin position="164"/>
        <end position="192"/>
    </location>
</feature>
<dbReference type="EMBL" id="JACMSC010000019">
    <property type="protein sequence ID" value="KAG6473167.1"/>
    <property type="molecule type" value="Genomic_DNA"/>
</dbReference>
<dbReference type="PROSITE" id="PS51194">
    <property type="entry name" value="HELICASE_CTER"/>
    <property type="match status" value="1"/>
</dbReference>
<protein>
    <recommendedName>
        <fullName evidence="1">RNA helicase</fullName>
        <ecNumber evidence="1">3.6.4.13</ecNumber>
    </recommendedName>
</protein>
<comment type="similarity">
    <text evidence="7">Belongs to the DEAD box helicase family. DDX3/DED1 subfamily.</text>
</comment>
<dbReference type="AlphaFoldDB" id="A0A8J5C5U0"/>
<proteinExistence type="inferred from homology"/>
<feature type="compositionally biased region" description="Gly residues" evidence="10">
    <location>
        <begin position="622"/>
        <end position="639"/>
    </location>
</feature>
<dbReference type="EC" id="3.6.4.13" evidence="1"/>
<evidence type="ECO:0000256" key="7">
    <source>
        <dbReference type="ARBA" id="ARBA00024358"/>
    </source>
</evidence>
<dbReference type="FunFam" id="3.40.50.300:FF:000397">
    <property type="entry name" value="Probable ATP-dependent RNA helicase DDX4"/>
    <property type="match status" value="1"/>
</dbReference>
<dbReference type="CDD" id="cd17967">
    <property type="entry name" value="DEADc_DDX3_DDX4"/>
    <property type="match status" value="1"/>
</dbReference>
<reference evidence="14 15" key="1">
    <citation type="submission" date="2020-08" db="EMBL/GenBank/DDBJ databases">
        <title>Plant Genome Project.</title>
        <authorList>
            <person name="Zhang R.-G."/>
        </authorList>
    </citation>
    <scope>NUCLEOTIDE SEQUENCE [LARGE SCALE GENOMIC DNA]</scope>
    <source>
        <tissue evidence="14">Rhizome</tissue>
    </source>
</reference>
<feature type="compositionally biased region" description="Basic and acidic residues" evidence="10">
    <location>
        <begin position="610"/>
        <end position="619"/>
    </location>
</feature>
<dbReference type="InterPro" id="IPR014014">
    <property type="entry name" value="RNA_helicase_DEAD_Q_motif"/>
</dbReference>
<dbReference type="GO" id="GO:0016787">
    <property type="term" value="F:hydrolase activity"/>
    <property type="evidence" value="ECO:0007669"/>
    <property type="project" value="UniProtKB-KW"/>
</dbReference>
<organism evidence="14 15">
    <name type="scientific">Zingiber officinale</name>
    <name type="common">Ginger</name>
    <name type="synonym">Amomum zingiber</name>
    <dbReference type="NCBI Taxonomy" id="94328"/>
    <lineage>
        <taxon>Eukaryota</taxon>
        <taxon>Viridiplantae</taxon>
        <taxon>Streptophyta</taxon>
        <taxon>Embryophyta</taxon>
        <taxon>Tracheophyta</taxon>
        <taxon>Spermatophyta</taxon>
        <taxon>Magnoliopsida</taxon>
        <taxon>Liliopsida</taxon>
        <taxon>Zingiberales</taxon>
        <taxon>Zingiberaceae</taxon>
        <taxon>Zingiber</taxon>
    </lineage>
</organism>
<dbReference type="Gene3D" id="3.40.50.300">
    <property type="entry name" value="P-loop containing nucleotide triphosphate hydrolases"/>
    <property type="match status" value="2"/>
</dbReference>
<evidence type="ECO:0000256" key="3">
    <source>
        <dbReference type="ARBA" id="ARBA00022801"/>
    </source>
</evidence>
<evidence type="ECO:0000256" key="2">
    <source>
        <dbReference type="ARBA" id="ARBA00022741"/>
    </source>
</evidence>
<feature type="compositionally biased region" description="Low complexity" evidence="10">
    <location>
        <begin position="640"/>
        <end position="653"/>
    </location>
</feature>
<evidence type="ECO:0000256" key="1">
    <source>
        <dbReference type="ARBA" id="ARBA00012552"/>
    </source>
</evidence>
<dbReference type="SMART" id="SM00487">
    <property type="entry name" value="DEXDc"/>
    <property type="match status" value="1"/>
</dbReference>
<keyword evidence="3" id="KW-0378">Hydrolase</keyword>
<dbReference type="InterPro" id="IPR014001">
    <property type="entry name" value="Helicase_ATP-bd"/>
</dbReference>
<dbReference type="Proteomes" id="UP000734854">
    <property type="component" value="Unassembled WGS sequence"/>
</dbReference>
<evidence type="ECO:0000256" key="5">
    <source>
        <dbReference type="ARBA" id="ARBA00022840"/>
    </source>
</evidence>
<dbReference type="GO" id="GO:0003723">
    <property type="term" value="F:RNA binding"/>
    <property type="evidence" value="ECO:0007669"/>
    <property type="project" value="UniProtKB-KW"/>
</dbReference>
<accession>A0A8J5C5U0</accession>
<evidence type="ECO:0000256" key="9">
    <source>
        <dbReference type="PROSITE-ProRule" id="PRU00552"/>
    </source>
</evidence>
<feature type="domain" description="DEAD-box RNA helicase Q" evidence="13">
    <location>
        <begin position="164"/>
        <end position="192"/>
    </location>
</feature>
<evidence type="ECO:0000256" key="10">
    <source>
        <dbReference type="SAM" id="MobiDB-lite"/>
    </source>
</evidence>
<evidence type="ECO:0000313" key="14">
    <source>
        <dbReference type="EMBL" id="KAG6473167.1"/>
    </source>
</evidence>
<dbReference type="InterPro" id="IPR027417">
    <property type="entry name" value="P-loop_NTPase"/>
</dbReference>
<evidence type="ECO:0000259" key="13">
    <source>
        <dbReference type="PROSITE" id="PS51195"/>
    </source>
</evidence>
<dbReference type="PROSITE" id="PS51192">
    <property type="entry name" value="HELICASE_ATP_BIND_1"/>
    <property type="match status" value="1"/>
</dbReference>
<keyword evidence="2" id="KW-0547">Nucleotide-binding</keyword>
<comment type="caution">
    <text evidence="14">The sequence shown here is derived from an EMBL/GenBank/DDBJ whole genome shotgun (WGS) entry which is preliminary data.</text>
</comment>
<evidence type="ECO:0000256" key="6">
    <source>
        <dbReference type="ARBA" id="ARBA00022884"/>
    </source>
</evidence>
<evidence type="ECO:0000259" key="11">
    <source>
        <dbReference type="PROSITE" id="PS51192"/>
    </source>
</evidence>
<dbReference type="Pfam" id="PF00270">
    <property type="entry name" value="DEAD"/>
    <property type="match status" value="1"/>
</dbReference>
<feature type="compositionally biased region" description="Low complexity" evidence="10">
    <location>
        <begin position="1"/>
        <end position="34"/>
    </location>
</feature>
<dbReference type="FunFam" id="3.40.50.300:FF:000008">
    <property type="entry name" value="ATP-dependent RNA helicase RhlB"/>
    <property type="match status" value="1"/>
</dbReference>
<keyword evidence="15" id="KW-1185">Reference proteome</keyword>
<dbReference type="InterPro" id="IPR001650">
    <property type="entry name" value="Helicase_C-like"/>
</dbReference>
<gene>
    <name evidence="14" type="ORF">ZIOFF_067076</name>
</gene>
<feature type="region of interest" description="Disordered" evidence="10">
    <location>
        <begin position="122"/>
        <end position="141"/>
    </location>
</feature>
<evidence type="ECO:0000259" key="12">
    <source>
        <dbReference type="PROSITE" id="PS51194"/>
    </source>
</evidence>
<evidence type="ECO:0000256" key="4">
    <source>
        <dbReference type="ARBA" id="ARBA00022806"/>
    </source>
</evidence>
<feature type="domain" description="Helicase C-terminal" evidence="12">
    <location>
        <begin position="435"/>
        <end position="586"/>
    </location>
</feature>
<dbReference type="Pfam" id="PF00271">
    <property type="entry name" value="Helicase_C"/>
    <property type="match status" value="1"/>
</dbReference>
<name>A0A8J5C5U0_ZINOF</name>
<evidence type="ECO:0000256" key="8">
    <source>
        <dbReference type="ARBA" id="ARBA00047984"/>
    </source>
</evidence>
<feature type="region of interest" description="Disordered" evidence="10">
    <location>
        <begin position="1"/>
        <end position="116"/>
    </location>
</feature>
<feature type="compositionally biased region" description="Gly residues" evidence="10">
    <location>
        <begin position="101"/>
        <end position="111"/>
    </location>
</feature>
<dbReference type="PANTHER" id="PTHR47958">
    <property type="entry name" value="ATP-DEPENDENT RNA HELICASE DBP3"/>
    <property type="match status" value="1"/>
</dbReference>
<keyword evidence="6" id="KW-0694">RNA-binding</keyword>
<dbReference type="CDD" id="cd18787">
    <property type="entry name" value="SF2_C_DEAD"/>
    <property type="match status" value="1"/>
</dbReference>
<dbReference type="PROSITE" id="PS51195">
    <property type="entry name" value="Q_MOTIF"/>
    <property type="match status" value="1"/>
</dbReference>
<keyword evidence="4" id="KW-0347">Helicase</keyword>
<dbReference type="SUPFAM" id="SSF52540">
    <property type="entry name" value="P-loop containing nucleoside triphosphate hydrolases"/>
    <property type="match status" value="1"/>
</dbReference>
<dbReference type="SMART" id="SM00490">
    <property type="entry name" value="HELICc"/>
    <property type="match status" value="1"/>
</dbReference>
<feature type="compositionally biased region" description="Low complexity" evidence="10">
    <location>
        <begin position="49"/>
        <end position="67"/>
    </location>
</feature>
<evidence type="ECO:0000313" key="15">
    <source>
        <dbReference type="Proteomes" id="UP000734854"/>
    </source>
</evidence>
<sequence>MRTSWADAVANADSSAAVTSASPSNVATVAPSPSRGGRAAYVPPHLRSRQQSSESSAATAAPAISDAPLTRQPPPFVAPPAGGSRWGSGPIRDPSRPSARGGSGGWNTRGGGWDRREREANPFAKDDDTSEAACDSQENSGINFDAYEDIPVDTSGENVPPPVNTFAEIDLGDALNENIRRCKYVKPTPVQRHAIPISLAGRDLMACAQTGSGKTAAFCFPIISAILRQPPGQRQRGSRTAFPLALILSPTRELSVQIHEEARKFAFQTGVRVVVAYGGAPINQQLRDLERGVDILVATPGRLVDLLERARVSLQHIRYLALDEADRMLDMGFEPQIRRIVEQMDMPPRGQRQTMLFSATFPKEIQGLVYGLLVEHSIDDQARVILNHGPQLEGTRLASDFLYNYIFLAVGRVGSSTDLIVQRVEFVLDSDKRSHLMDLLHAQRDSGAHGKQALTLVFVETKRGADSLEHWLSMNGFPATTIHGDRTQQEREAALRSFKSGATPILVATDVAARGLDIPHVAHVVNFDLPNDIDDYVHRIGRTGRAGKSGLATAFFNDSNASLARSLAELMQESNQEVPQWLSHYAAARSYSSGGGGGGRNRRSGGARFGGRDFRRDSSYNRGGGDYYNGGSGYGGGSTGASSAGPGVTSAWD</sequence>
<feature type="domain" description="Helicase ATP-binding" evidence="11">
    <location>
        <begin position="195"/>
        <end position="379"/>
    </location>
</feature>
<dbReference type="InterPro" id="IPR044763">
    <property type="entry name" value="Ded1/Dbp1_DEADc"/>
</dbReference>
<comment type="catalytic activity">
    <reaction evidence="8">
        <text>ATP + H2O = ADP + phosphate + H(+)</text>
        <dbReference type="Rhea" id="RHEA:13065"/>
        <dbReference type="ChEBI" id="CHEBI:15377"/>
        <dbReference type="ChEBI" id="CHEBI:15378"/>
        <dbReference type="ChEBI" id="CHEBI:30616"/>
        <dbReference type="ChEBI" id="CHEBI:43474"/>
        <dbReference type="ChEBI" id="CHEBI:456216"/>
        <dbReference type="EC" id="3.6.4.13"/>
    </reaction>
</comment>
<dbReference type="GO" id="GO:0005524">
    <property type="term" value="F:ATP binding"/>
    <property type="evidence" value="ECO:0007669"/>
    <property type="project" value="UniProtKB-KW"/>
</dbReference>
<keyword evidence="5" id="KW-0067">ATP-binding</keyword>
<dbReference type="GO" id="GO:0003724">
    <property type="term" value="F:RNA helicase activity"/>
    <property type="evidence" value="ECO:0007669"/>
    <property type="project" value="UniProtKB-EC"/>
</dbReference>
<feature type="region of interest" description="Disordered" evidence="10">
    <location>
        <begin position="591"/>
        <end position="653"/>
    </location>
</feature>